<dbReference type="Proteomes" id="UP000256964">
    <property type="component" value="Unassembled WGS sequence"/>
</dbReference>
<dbReference type="EMBL" id="KZ857419">
    <property type="protein sequence ID" value="RDX47402.1"/>
    <property type="molecule type" value="Genomic_DNA"/>
</dbReference>
<keyword evidence="2" id="KW-1185">Reference proteome</keyword>
<proteinExistence type="predicted"/>
<evidence type="ECO:0008006" key="3">
    <source>
        <dbReference type="Google" id="ProtNLM"/>
    </source>
</evidence>
<organism evidence="1 2">
    <name type="scientific">Lentinus brumalis</name>
    <dbReference type="NCBI Taxonomy" id="2498619"/>
    <lineage>
        <taxon>Eukaryota</taxon>
        <taxon>Fungi</taxon>
        <taxon>Dikarya</taxon>
        <taxon>Basidiomycota</taxon>
        <taxon>Agaricomycotina</taxon>
        <taxon>Agaricomycetes</taxon>
        <taxon>Polyporales</taxon>
        <taxon>Polyporaceae</taxon>
        <taxon>Lentinus</taxon>
    </lineage>
</organism>
<dbReference type="AlphaFoldDB" id="A0A371D4I9"/>
<accession>A0A371D4I9</accession>
<evidence type="ECO:0000313" key="1">
    <source>
        <dbReference type="EMBL" id="RDX47402.1"/>
    </source>
</evidence>
<gene>
    <name evidence="1" type="ORF">OH76DRAFT_1484757</name>
</gene>
<reference evidence="1 2" key="1">
    <citation type="journal article" date="2018" name="Biotechnol. Biofuels">
        <title>Integrative visual omics of the white-rot fungus Polyporus brumalis exposes the biotechnological potential of its oxidative enzymes for delignifying raw plant biomass.</title>
        <authorList>
            <person name="Miyauchi S."/>
            <person name="Rancon A."/>
            <person name="Drula E."/>
            <person name="Hage H."/>
            <person name="Chaduli D."/>
            <person name="Favel A."/>
            <person name="Grisel S."/>
            <person name="Henrissat B."/>
            <person name="Herpoel-Gimbert I."/>
            <person name="Ruiz-Duenas F.J."/>
            <person name="Chevret D."/>
            <person name="Hainaut M."/>
            <person name="Lin J."/>
            <person name="Wang M."/>
            <person name="Pangilinan J."/>
            <person name="Lipzen A."/>
            <person name="Lesage-Meessen L."/>
            <person name="Navarro D."/>
            <person name="Riley R."/>
            <person name="Grigoriev I.V."/>
            <person name="Zhou S."/>
            <person name="Raouche S."/>
            <person name="Rosso M.N."/>
        </authorList>
    </citation>
    <scope>NUCLEOTIDE SEQUENCE [LARGE SCALE GENOMIC DNA]</scope>
    <source>
        <strain evidence="1 2">BRFM 1820</strain>
    </source>
</reference>
<sequence>MHTLGRLPNITAIIFDTRFCAPVDVIQRCLALTHITSITFTERANTFTAFEPPSALNAISDAPAPLTSFSYIMPLWREQLFRVARLRTDEPFKCEEKWLSALIPGMASTVKQLTVPMETSPMLAMTALTWPELQELSIRGRYIDEEQKHALRQFLSSIPQLCKLSVTLCRRGRTARPSLLGSKTTSNATIAGLRSLTVAYPDPDDNIFSIDATHLLHLSLCDAPRFYHDRNQDEAIWSEFAIPILSPAECLSILRRMDMPELCSLELVYLADSAGADDELLTYVTQTFPHLSHLELHRYRANMEEVVDYVHIAELLTATRDLRSIRLNLDFHDDHGPYSGCDESVALEWRSKFREHRGPEIVAILEACPWLEYVELLYHARWSSRWTKFPTSRYPGPRFIDPDDGSTR</sequence>
<dbReference type="InterPro" id="IPR032675">
    <property type="entry name" value="LRR_dom_sf"/>
</dbReference>
<dbReference type="OrthoDB" id="3208561at2759"/>
<protein>
    <recommendedName>
        <fullName evidence="3">F-box domain-containing protein</fullName>
    </recommendedName>
</protein>
<evidence type="ECO:0000313" key="2">
    <source>
        <dbReference type="Proteomes" id="UP000256964"/>
    </source>
</evidence>
<name>A0A371D4I9_9APHY</name>
<dbReference type="Gene3D" id="3.80.10.10">
    <property type="entry name" value="Ribonuclease Inhibitor"/>
    <property type="match status" value="1"/>
</dbReference>